<sequence>MNKLISWNFATTVVHQHANRSRANLRTRQFWQNRGLLLLTKLYIHLYLNIALCVGKAALKDTEATSSKAFAPPLLVQYPSGLKK</sequence>
<gene>
    <name evidence="1" type="ordered locus">Sph21_4160</name>
</gene>
<dbReference type="KEGG" id="shg:Sph21_4160"/>
<dbReference type="AlphaFoldDB" id="F4CAC7"/>
<evidence type="ECO:0000313" key="1">
    <source>
        <dbReference type="EMBL" id="ADZ80692.1"/>
    </source>
</evidence>
<dbReference type="HOGENOM" id="CLU_2525834_0_0_10"/>
<name>F4CAC7_SPHS2</name>
<accession>F4CAC7</accession>
<proteinExistence type="predicted"/>
<dbReference type="PATRIC" id="fig|743722.3.peg.4431"/>
<dbReference type="OrthoDB" id="9982723at2"/>
<reference evidence="1" key="1">
    <citation type="submission" date="2011-03" db="EMBL/GenBank/DDBJ databases">
        <title>Complete sequence of Sphingobacterium sp. 21.</title>
        <authorList>
            <consortium name="US DOE Joint Genome Institute"/>
            <person name="Lucas S."/>
            <person name="Copeland A."/>
            <person name="Lapidus A."/>
            <person name="Cheng J.-F."/>
            <person name="Goodwin L."/>
            <person name="Pitluck S."/>
            <person name="Davenport K."/>
            <person name="Detter J.C."/>
            <person name="Han C."/>
            <person name="Tapia R."/>
            <person name="Land M."/>
            <person name="Hauser L."/>
            <person name="Kyrpides N."/>
            <person name="Ivanova N."/>
            <person name="Ovchinnikova G."/>
            <person name="Pagani I."/>
            <person name="Siebers A.K."/>
            <person name="Allgaier M."/>
            <person name="Thelen M.P."/>
            <person name="Hugenholtz P."/>
            <person name="Woyke T."/>
        </authorList>
    </citation>
    <scope>NUCLEOTIDE SEQUENCE</scope>
    <source>
        <strain evidence="1">21</strain>
    </source>
</reference>
<organism evidence="1">
    <name type="scientific">Sphingobacterium sp. (strain 21)</name>
    <dbReference type="NCBI Taxonomy" id="743722"/>
    <lineage>
        <taxon>Bacteria</taxon>
        <taxon>Pseudomonadati</taxon>
        <taxon>Bacteroidota</taxon>
        <taxon>Sphingobacteriia</taxon>
        <taxon>Sphingobacteriales</taxon>
        <taxon>Sphingobacteriaceae</taxon>
        <taxon>Sphingobacterium</taxon>
    </lineage>
</organism>
<dbReference type="EMBL" id="CP002584">
    <property type="protein sequence ID" value="ADZ80692.1"/>
    <property type="molecule type" value="Genomic_DNA"/>
</dbReference>
<protein>
    <submittedName>
        <fullName evidence="1">Uncharacterized protein</fullName>
    </submittedName>
</protein>